<proteinExistence type="predicted"/>
<accession>A0A1J5NYE9</accession>
<keyword evidence="1" id="KW-1133">Transmembrane helix</keyword>
<protein>
    <submittedName>
        <fullName evidence="3">Putative undecaprenyl-diphosphatase YbjG</fullName>
        <ecNumber evidence="3">3.6.1.27</ecNumber>
    </submittedName>
</protein>
<dbReference type="Pfam" id="PF01569">
    <property type="entry name" value="PAP2"/>
    <property type="match status" value="1"/>
</dbReference>
<dbReference type="InterPro" id="IPR000326">
    <property type="entry name" value="PAP2/HPO"/>
</dbReference>
<feature type="domain" description="Phosphatidic acid phosphatase type 2/haloperoxidase" evidence="2">
    <location>
        <begin position="14"/>
        <end position="86"/>
    </location>
</feature>
<dbReference type="GO" id="GO:0050380">
    <property type="term" value="F:undecaprenyl-diphosphatase activity"/>
    <property type="evidence" value="ECO:0007669"/>
    <property type="project" value="UniProtKB-EC"/>
</dbReference>
<keyword evidence="1" id="KW-0472">Membrane</keyword>
<feature type="transmembrane region" description="Helical" evidence="1">
    <location>
        <begin position="39"/>
        <end position="59"/>
    </location>
</feature>
<dbReference type="SUPFAM" id="SSF48317">
    <property type="entry name" value="Acid phosphatase/Vanadium-dependent haloperoxidase"/>
    <property type="match status" value="1"/>
</dbReference>
<gene>
    <name evidence="3" type="primary">ybjG_10</name>
    <name evidence="3" type="ORF">GALL_552120</name>
</gene>
<name>A0A1J5NYE9_9ZZZZ</name>
<dbReference type="EMBL" id="MLJW01009171">
    <property type="protein sequence ID" value="OIQ63248.1"/>
    <property type="molecule type" value="Genomic_DNA"/>
</dbReference>
<dbReference type="AlphaFoldDB" id="A0A1J5NYE9"/>
<evidence type="ECO:0000256" key="1">
    <source>
        <dbReference type="SAM" id="Phobius"/>
    </source>
</evidence>
<dbReference type="EC" id="3.6.1.27" evidence="3"/>
<organism evidence="3">
    <name type="scientific">mine drainage metagenome</name>
    <dbReference type="NCBI Taxonomy" id="410659"/>
    <lineage>
        <taxon>unclassified sequences</taxon>
        <taxon>metagenomes</taxon>
        <taxon>ecological metagenomes</taxon>
    </lineage>
</organism>
<keyword evidence="1" id="KW-0812">Transmembrane</keyword>
<reference evidence="3" key="1">
    <citation type="submission" date="2016-10" db="EMBL/GenBank/DDBJ databases">
        <title>Sequence of Gallionella enrichment culture.</title>
        <authorList>
            <person name="Poehlein A."/>
            <person name="Muehling M."/>
            <person name="Daniel R."/>
        </authorList>
    </citation>
    <scope>NUCLEOTIDE SEQUENCE</scope>
</reference>
<evidence type="ECO:0000313" key="3">
    <source>
        <dbReference type="EMBL" id="OIQ63248.1"/>
    </source>
</evidence>
<evidence type="ECO:0000259" key="2">
    <source>
        <dbReference type="Pfam" id="PF01569"/>
    </source>
</evidence>
<dbReference type="Gene3D" id="1.20.144.10">
    <property type="entry name" value="Phosphatidic acid phosphatase type 2/haloperoxidase"/>
    <property type="match status" value="1"/>
</dbReference>
<dbReference type="InterPro" id="IPR036938">
    <property type="entry name" value="PAP2/HPO_sf"/>
</dbReference>
<comment type="caution">
    <text evidence="3">The sequence shown here is derived from an EMBL/GenBank/DDBJ whole genome shotgun (WGS) entry which is preliminary data.</text>
</comment>
<keyword evidence="3" id="KW-0378">Hydrolase</keyword>
<sequence>MMGLGHVFVAHAADGSFPSDHLTLLWGVSLSFLLHQRVRWAGVLLALLGLPVAWARIYLGVHFPLDMAGAAGVAASSAYLCFRQERWYVQRVYRWVHAVYQQLLARPIRRGWLRP</sequence>